<keyword evidence="3" id="KW-1185">Reference proteome</keyword>
<gene>
    <name evidence="2" type="ORF">ThidrDRAFT_3276</name>
</gene>
<evidence type="ECO:0008006" key="4">
    <source>
        <dbReference type="Google" id="ProtNLM"/>
    </source>
</evidence>
<dbReference type="Proteomes" id="UP000004200">
    <property type="component" value="Unassembled WGS sequence"/>
</dbReference>
<accession>G2E4R3</accession>
<feature type="region of interest" description="Disordered" evidence="1">
    <location>
        <begin position="1"/>
        <end position="69"/>
    </location>
</feature>
<dbReference type="OrthoDB" id="8538784at2"/>
<dbReference type="AlphaFoldDB" id="G2E4R3"/>
<proteinExistence type="predicted"/>
<dbReference type="Pfam" id="PF11154">
    <property type="entry name" value="DUF2934"/>
    <property type="match status" value="1"/>
</dbReference>
<dbReference type="EMBL" id="AFWT01000026">
    <property type="protein sequence ID" value="EGV29539.1"/>
    <property type="molecule type" value="Genomic_DNA"/>
</dbReference>
<dbReference type="eggNOG" id="ENOG503392H">
    <property type="taxonomic scope" value="Bacteria"/>
</dbReference>
<evidence type="ECO:0000313" key="2">
    <source>
        <dbReference type="EMBL" id="EGV29539.1"/>
    </source>
</evidence>
<evidence type="ECO:0000256" key="1">
    <source>
        <dbReference type="SAM" id="MobiDB-lite"/>
    </source>
</evidence>
<organism evidence="2 3">
    <name type="scientific">Thiorhodococcus drewsii AZ1</name>
    <dbReference type="NCBI Taxonomy" id="765913"/>
    <lineage>
        <taxon>Bacteria</taxon>
        <taxon>Pseudomonadati</taxon>
        <taxon>Pseudomonadota</taxon>
        <taxon>Gammaproteobacteria</taxon>
        <taxon>Chromatiales</taxon>
        <taxon>Chromatiaceae</taxon>
        <taxon>Thiorhodococcus</taxon>
    </lineage>
</organism>
<dbReference type="RefSeq" id="WP_007041989.1">
    <property type="nucleotide sequence ID" value="NZ_AFWT01000026.1"/>
</dbReference>
<protein>
    <recommendedName>
        <fullName evidence="4">DUF2934 domain-containing protein</fullName>
    </recommendedName>
</protein>
<sequence>MADEKIVTKKTAAKKPAPKKTAAKKVAVSQKGTASAAAKTKAVPSKPTATKPAEPKAKKASVSAAAKKTTVKKTAVAARTKSASVADNTQGHLKLLANPSEQQRLAMVQEAAYYKAEKRNFGPGHETEDWAEAEREIDELINRAKTMTGS</sequence>
<feature type="compositionally biased region" description="Basic residues" evidence="1">
    <location>
        <begin position="11"/>
        <end position="23"/>
    </location>
</feature>
<comment type="caution">
    <text evidence="2">The sequence shown here is derived from an EMBL/GenBank/DDBJ whole genome shotgun (WGS) entry which is preliminary data.</text>
</comment>
<reference evidence="2 3" key="1">
    <citation type="submission" date="2011-06" db="EMBL/GenBank/DDBJ databases">
        <title>The draft genome of Thiorhodococcus drewsii AZ1.</title>
        <authorList>
            <consortium name="US DOE Joint Genome Institute (JGI-PGF)"/>
            <person name="Lucas S."/>
            <person name="Han J."/>
            <person name="Lapidus A."/>
            <person name="Cheng J.-F."/>
            <person name="Goodwin L."/>
            <person name="Pitluck S."/>
            <person name="Peters L."/>
            <person name="Land M.L."/>
            <person name="Hauser L."/>
            <person name="Vogl K."/>
            <person name="Liu Z."/>
            <person name="Imhoff J."/>
            <person name="Thiel V."/>
            <person name="Frigaard N.-U."/>
            <person name="Bryant D.A."/>
            <person name="Woyke T.J."/>
        </authorList>
    </citation>
    <scope>NUCLEOTIDE SEQUENCE [LARGE SCALE GENOMIC DNA]</scope>
    <source>
        <strain evidence="2 3">AZ1</strain>
    </source>
</reference>
<feature type="compositionally biased region" description="Low complexity" evidence="1">
    <location>
        <begin position="24"/>
        <end position="52"/>
    </location>
</feature>
<dbReference type="InterPro" id="IPR021327">
    <property type="entry name" value="DUF2934"/>
</dbReference>
<evidence type="ECO:0000313" key="3">
    <source>
        <dbReference type="Proteomes" id="UP000004200"/>
    </source>
</evidence>
<feature type="compositionally biased region" description="Low complexity" evidence="1">
    <location>
        <begin position="60"/>
        <end position="69"/>
    </location>
</feature>
<name>G2E4R3_9GAMM</name>